<name>A0ACB6RKB4_9PLEO</name>
<evidence type="ECO:0000313" key="1">
    <source>
        <dbReference type="EMBL" id="KAF2621850.1"/>
    </source>
</evidence>
<dbReference type="Proteomes" id="UP000799754">
    <property type="component" value="Unassembled WGS sequence"/>
</dbReference>
<gene>
    <name evidence="1" type="ORF">BU25DRAFT_426119</name>
</gene>
<organism evidence="1 2">
    <name type="scientific">Macroventuria anomochaeta</name>
    <dbReference type="NCBI Taxonomy" id="301207"/>
    <lineage>
        <taxon>Eukaryota</taxon>
        <taxon>Fungi</taxon>
        <taxon>Dikarya</taxon>
        <taxon>Ascomycota</taxon>
        <taxon>Pezizomycotina</taxon>
        <taxon>Dothideomycetes</taxon>
        <taxon>Pleosporomycetidae</taxon>
        <taxon>Pleosporales</taxon>
        <taxon>Pleosporineae</taxon>
        <taxon>Didymellaceae</taxon>
        <taxon>Macroventuria</taxon>
    </lineage>
</organism>
<accession>A0ACB6RKB4</accession>
<proteinExistence type="predicted"/>
<keyword evidence="2" id="KW-1185">Reference proteome</keyword>
<evidence type="ECO:0000313" key="2">
    <source>
        <dbReference type="Proteomes" id="UP000799754"/>
    </source>
</evidence>
<sequence>MRTVHESRQHLNPSTDSKLGRHRASSELRSLFHGQGFGTQLYQNLTVSITAGQGNGSPAKEFFLPLFANCSDAEMRRPGHFSPGTLVIYPACSEANQIAGVISAENAVPEIASSFIATGITDQLGFTGNEQASNLVKLFPLALVRCVVLTQDVIKTFNSSSAMIMSGSGAAVPISSIFCGQ</sequence>
<reference evidence="1" key="1">
    <citation type="journal article" date="2020" name="Stud. Mycol.">
        <title>101 Dothideomycetes genomes: a test case for predicting lifestyles and emergence of pathogens.</title>
        <authorList>
            <person name="Haridas S."/>
            <person name="Albert R."/>
            <person name="Binder M."/>
            <person name="Bloem J."/>
            <person name="Labutti K."/>
            <person name="Salamov A."/>
            <person name="Andreopoulos B."/>
            <person name="Baker S."/>
            <person name="Barry K."/>
            <person name="Bills G."/>
            <person name="Bluhm B."/>
            <person name="Cannon C."/>
            <person name="Castanera R."/>
            <person name="Culley D."/>
            <person name="Daum C."/>
            <person name="Ezra D."/>
            <person name="Gonzalez J."/>
            <person name="Henrissat B."/>
            <person name="Kuo A."/>
            <person name="Liang C."/>
            <person name="Lipzen A."/>
            <person name="Lutzoni F."/>
            <person name="Magnuson J."/>
            <person name="Mondo S."/>
            <person name="Nolan M."/>
            <person name="Ohm R."/>
            <person name="Pangilinan J."/>
            <person name="Park H.-J."/>
            <person name="Ramirez L."/>
            <person name="Alfaro M."/>
            <person name="Sun H."/>
            <person name="Tritt A."/>
            <person name="Yoshinaga Y."/>
            <person name="Zwiers L.-H."/>
            <person name="Turgeon B."/>
            <person name="Goodwin S."/>
            <person name="Spatafora J."/>
            <person name="Crous P."/>
            <person name="Grigoriev I."/>
        </authorList>
    </citation>
    <scope>NUCLEOTIDE SEQUENCE</scope>
    <source>
        <strain evidence="1">CBS 525.71</strain>
    </source>
</reference>
<dbReference type="EMBL" id="MU006750">
    <property type="protein sequence ID" value="KAF2621850.1"/>
    <property type="molecule type" value="Genomic_DNA"/>
</dbReference>
<protein>
    <submittedName>
        <fullName evidence="1">Uncharacterized protein</fullName>
    </submittedName>
</protein>
<comment type="caution">
    <text evidence="1">The sequence shown here is derived from an EMBL/GenBank/DDBJ whole genome shotgun (WGS) entry which is preliminary data.</text>
</comment>